<evidence type="ECO:0000313" key="7">
    <source>
        <dbReference type="EMBL" id="AVJ31104.1"/>
    </source>
</evidence>
<dbReference type="InterPro" id="IPR015421">
    <property type="entry name" value="PyrdxlP-dep_Trfase_major"/>
</dbReference>
<dbReference type="AlphaFoldDB" id="A0A2S0IGK6"/>
<dbReference type="InterPro" id="IPR036388">
    <property type="entry name" value="WH-like_DNA-bd_sf"/>
</dbReference>
<dbReference type="EMBL" id="CP023270">
    <property type="protein sequence ID" value="AVJ31104.1"/>
    <property type="molecule type" value="Genomic_DNA"/>
</dbReference>
<dbReference type="PROSITE" id="PS50949">
    <property type="entry name" value="HTH_GNTR"/>
    <property type="match status" value="1"/>
</dbReference>
<evidence type="ECO:0000256" key="3">
    <source>
        <dbReference type="ARBA" id="ARBA00023015"/>
    </source>
</evidence>
<dbReference type="GO" id="GO:0003700">
    <property type="term" value="F:DNA-binding transcription factor activity"/>
    <property type="evidence" value="ECO:0007669"/>
    <property type="project" value="InterPro"/>
</dbReference>
<dbReference type="Proteomes" id="UP000239477">
    <property type="component" value="Chromosome"/>
</dbReference>
<dbReference type="GO" id="GO:0003677">
    <property type="term" value="F:DNA binding"/>
    <property type="evidence" value="ECO:0007669"/>
    <property type="project" value="UniProtKB-KW"/>
</dbReference>
<proteinExistence type="inferred from homology"/>
<dbReference type="InterPro" id="IPR036390">
    <property type="entry name" value="WH_DNA-bd_sf"/>
</dbReference>
<reference evidence="7 8" key="1">
    <citation type="submission" date="2017-09" db="EMBL/GenBank/DDBJ databases">
        <title>Genomic, metabolic, and phenotypic characteristics of bacterial isolates from the natural microbiome of the model nematode Caenorhabditis elegans.</title>
        <authorList>
            <person name="Zimmermann J."/>
            <person name="Obeng N."/>
            <person name="Yang W."/>
            <person name="Obeng O."/>
            <person name="Kissoyan K."/>
            <person name="Pees B."/>
            <person name="Dirksen P."/>
            <person name="Hoppner M."/>
            <person name="Franke A."/>
            <person name="Rosenstiel P."/>
            <person name="Leippe M."/>
            <person name="Dierking K."/>
            <person name="Kaleta C."/>
            <person name="Schulenburg H."/>
        </authorList>
    </citation>
    <scope>NUCLEOTIDE SEQUENCE [LARGE SCALE GENOMIC DNA]</scope>
    <source>
        <strain evidence="7 8">MYb73</strain>
    </source>
</reference>
<evidence type="ECO:0000256" key="2">
    <source>
        <dbReference type="ARBA" id="ARBA00022898"/>
    </source>
</evidence>
<keyword evidence="3" id="KW-0805">Transcription regulation</keyword>
<dbReference type="CDD" id="cd00609">
    <property type="entry name" value="AAT_like"/>
    <property type="match status" value="1"/>
</dbReference>
<dbReference type="PANTHER" id="PTHR46577">
    <property type="entry name" value="HTH-TYPE TRANSCRIPTIONAL REGULATORY PROTEIN GABR"/>
    <property type="match status" value="1"/>
</dbReference>
<dbReference type="InterPro" id="IPR015424">
    <property type="entry name" value="PyrdxlP-dep_Trfase"/>
</dbReference>
<feature type="domain" description="HTH gntR-type" evidence="6">
    <location>
        <begin position="1"/>
        <end position="67"/>
    </location>
</feature>
<dbReference type="Pfam" id="PF00392">
    <property type="entry name" value="GntR"/>
    <property type="match status" value="1"/>
</dbReference>
<dbReference type="Pfam" id="PF00155">
    <property type="entry name" value="Aminotran_1_2"/>
    <property type="match status" value="1"/>
</dbReference>
<accession>A0A2S0IGK6</accession>
<evidence type="ECO:0000256" key="4">
    <source>
        <dbReference type="ARBA" id="ARBA00023125"/>
    </source>
</evidence>
<organism evidence="7 8">
    <name type="scientific">Achromobacter spanius</name>
    <dbReference type="NCBI Taxonomy" id="217203"/>
    <lineage>
        <taxon>Bacteria</taxon>
        <taxon>Pseudomonadati</taxon>
        <taxon>Pseudomonadota</taxon>
        <taxon>Betaproteobacteria</taxon>
        <taxon>Burkholderiales</taxon>
        <taxon>Alcaligenaceae</taxon>
        <taxon>Achromobacter</taxon>
    </lineage>
</organism>
<dbReference type="InterPro" id="IPR000524">
    <property type="entry name" value="Tscrpt_reg_HTH_GntR"/>
</dbReference>
<dbReference type="InterPro" id="IPR051446">
    <property type="entry name" value="HTH_trans_reg/aminotransferase"/>
</dbReference>
<dbReference type="Gene3D" id="3.40.640.10">
    <property type="entry name" value="Type I PLP-dependent aspartate aminotransferase-like (Major domain)"/>
    <property type="match status" value="1"/>
</dbReference>
<dbReference type="SUPFAM" id="SSF46785">
    <property type="entry name" value="Winged helix' DNA-binding domain"/>
    <property type="match status" value="1"/>
</dbReference>
<dbReference type="CDD" id="cd07377">
    <property type="entry name" value="WHTH_GntR"/>
    <property type="match status" value="1"/>
</dbReference>
<keyword evidence="4 7" id="KW-0238">DNA-binding</keyword>
<dbReference type="PANTHER" id="PTHR46577:SF1">
    <property type="entry name" value="HTH-TYPE TRANSCRIPTIONAL REGULATORY PROTEIN GABR"/>
    <property type="match status" value="1"/>
</dbReference>
<dbReference type="SMART" id="SM00345">
    <property type="entry name" value="HTH_GNTR"/>
    <property type="match status" value="1"/>
</dbReference>
<evidence type="ECO:0000313" key="8">
    <source>
        <dbReference type="Proteomes" id="UP000239477"/>
    </source>
</evidence>
<name>A0A2S0IGK6_9BURK</name>
<protein>
    <submittedName>
        <fullName evidence="7">DNA-binding protein</fullName>
    </submittedName>
</protein>
<keyword evidence="8" id="KW-1185">Reference proteome</keyword>
<gene>
    <name evidence="7" type="ORF">CLM73_18555</name>
</gene>
<dbReference type="SUPFAM" id="SSF53383">
    <property type="entry name" value="PLP-dependent transferases"/>
    <property type="match status" value="1"/>
</dbReference>
<dbReference type="InterPro" id="IPR004839">
    <property type="entry name" value="Aminotransferase_I/II_large"/>
</dbReference>
<evidence type="ECO:0000256" key="5">
    <source>
        <dbReference type="ARBA" id="ARBA00023163"/>
    </source>
</evidence>
<dbReference type="Gene3D" id="1.10.10.10">
    <property type="entry name" value="Winged helix-like DNA-binding domain superfamily/Winged helix DNA-binding domain"/>
    <property type="match status" value="1"/>
</dbReference>
<keyword evidence="2" id="KW-0663">Pyridoxal phosphate</keyword>
<dbReference type="OrthoDB" id="9804020at2"/>
<keyword evidence="5" id="KW-0804">Transcription</keyword>
<dbReference type="GO" id="GO:0030170">
    <property type="term" value="F:pyridoxal phosphate binding"/>
    <property type="evidence" value="ECO:0007669"/>
    <property type="project" value="InterPro"/>
</dbReference>
<evidence type="ECO:0000256" key="1">
    <source>
        <dbReference type="ARBA" id="ARBA00005384"/>
    </source>
</evidence>
<comment type="similarity">
    <text evidence="1">In the C-terminal section; belongs to the class-I pyridoxal-phosphate-dependent aminotransferase family.</text>
</comment>
<evidence type="ECO:0000259" key="6">
    <source>
        <dbReference type="PROSITE" id="PS50949"/>
    </source>
</evidence>
<sequence length="483" mass="53310">MNKRLYRGIREAILDGSIAADSRLPATRDLAAELGIARNTVVHVYSQLLAEGYTRSRQGNGTFVNASVPDSYLASGRRARQAQQASSRPALSPRGAAIVDGVSASPYQWGAFMPGVPDLTEFPHKKFGRIFSALWRNPAPDLLTYSYGGGLPALREALAQHLALTRSIDCDPEQIIITEGSHQAIDLTTRILGEAGETAWVEDPGYWGARTILRANGLRTVHLPVDEEGMRVPDTVDTPPRFIFVTPSHQYPLGPVMSLARRRQLLAVARQCGSWIIEDDYDSEFRFSGRPIASLLGLESDAPVIYMGTFSKTLYPGLRVGYLVLPKPLTAAFQAAHAELYREGHLMTHAALATFISEGHYAAHIRRMRMLYGRRRAMLVNLIERRLGPDWLHRDASMAGLHLVLTLPADMDDLRVVEVARSKGVLTRALSRYYVNEEGRRPGLLLGYACVPEHDIARKFEVLLESLAEVARPAVKTAAKVGV</sequence>